<feature type="compositionally biased region" description="Low complexity" evidence="1">
    <location>
        <begin position="87"/>
        <end position="98"/>
    </location>
</feature>
<reference evidence="3" key="1">
    <citation type="journal article" date="2020" name="Stud. Mycol.">
        <title>101 Dothideomycetes genomes: a test case for predicting lifestyles and emergence of pathogens.</title>
        <authorList>
            <person name="Haridas S."/>
            <person name="Albert R."/>
            <person name="Binder M."/>
            <person name="Bloem J."/>
            <person name="Labutti K."/>
            <person name="Salamov A."/>
            <person name="Andreopoulos B."/>
            <person name="Baker S."/>
            <person name="Barry K."/>
            <person name="Bills G."/>
            <person name="Bluhm B."/>
            <person name="Cannon C."/>
            <person name="Castanera R."/>
            <person name="Culley D."/>
            <person name="Daum C."/>
            <person name="Ezra D."/>
            <person name="Gonzalez J."/>
            <person name="Henrissat B."/>
            <person name="Kuo A."/>
            <person name="Liang C."/>
            <person name="Lipzen A."/>
            <person name="Lutzoni F."/>
            <person name="Magnuson J."/>
            <person name="Mondo S."/>
            <person name="Nolan M."/>
            <person name="Ohm R."/>
            <person name="Pangilinan J."/>
            <person name="Park H.-J."/>
            <person name="Ramirez L."/>
            <person name="Alfaro M."/>
            <person name="Sun H."/>
            <person name="Tritt A."/>
            <person name="Yoshinaga Y."/>
            <person name="Zwiers L.-H."/>
            <person name="Turgeon B."/>
            <person name="Goodwin S."/>
            <person name="Spatafora J."/>
            <person name="Crous P."/>
            <person name="Grigoriev I."/>
        </authorList>
    </citation>
    <scope>NUCLEOTIDE SEQUENCE</scope>
    <source>
        <strain evidence="3">CBS 122681</strain>
    </source>
</reference>
<dbReference type="AlphaFoldDB" id="A0A6A6ST14"/>
<keyword evidence="2" id="KW-0472">Membrane</keyword>
<dbReference type="Proteomes" id="UP000799324">
    <property type="component" value="Unassembled WGS sequence"/>
</dbReference>
<organism evidence="3 4">
    <name type="scientific">Lophiostoma macrostomum CBS 122681</name>
    <dbReference type="NCBI Taxonomy" id="1314788"/>
    <lineage>
        <taxon>Eukaryota</taxon>
        <taxon>Fungi</taxon>
        <taxon>Dikarya</taxon>
        <taxon>Ascomycota</taxon>
        <taxon>Pezizomycotina</taxon>
        <taxon>Dothideomycetes</taxon>
        <taxon>Pleosporomycetidae</taxon>
        <taxon>Pleosporales</taxon>
        <taxon>Lophiostomataceae</taxon>
        <taxon>Lophiostoma</taxon>
    </lineage>
</organism>
<dbReference type="EMBL" id="MU004444">
    <property type="protein sequence ID" value="KAF2650790.1"/>
    <property type="molecule type" value="Genomic_DNA"/>
</dbReference>
<name>A0A6A6ST14_9PLEO</name>
<proteinExistence type="predicted"/>
<gene>
    <name evidence="3" type="ORF">K491DRAFT_118351</name>
</gene>
<evidence type="ECO:0000313" key="3">
    <source>
        <dbReference type="EMBL" id="KAF2650790.1"/>
    </source>
</evidence>
<sequence>MAHPQALSFFQRSGFSNTTSRGMAFLSSTSESPTVSRTTTTKMITTFSTIAFPSSSSHRQISITAAARSATDVAIISSKSFTSGQGSTTSRTWTHSSTAPSDTSTIWPDTGPAESDEASHSMTIGIGVGVGFLGLILLTALSLFLFQKWRDRSARDPIQCRRARLWKGFTPATSLFCTERGKGVSFEKGMDEDYVKGLFEPSTPSPALSSPFLERHVRWSWQAPYSDNTFATPVEPSSTVFELPAHASRALVT</sequence>
<feature type="transmembrane region" description="Helical" evidence="2">
    <location>
        <begin position="124"/>
        <end position="146"/>
    </location>
</feature>
<evidence type="ECO:0000313" key="4">
    <source>
        <dbReference type="Proteomes" id="UP000799324"/>
    </source>
</evidence>
<keyword evidence="2" id="KW-1133">Transmembrane helix</keyword>
<keyword evidence="4" id="KW-1185">Reference proteome</keyword>
<evidence type="ECO:0000256" key="1">
    <source>
        <dbReference type="SAM" id="MobiDB-lite"/>
    </source>
</evidence>
<keyword evidence="2" id="KW-0812">Transmembrane</keyword>
<accession>A0A6A6ST14</accession>
<evidence type="ECO:0008006" key="5">
    <source>
        <dbReference type="Google" id="ProtNLM"/>
    </source>
</evidence>
<feature type="region of interest" description="Disordered" evidence="1">
    <location>
        <begin position="81"/>
        <end position="118"/>
    </location>
</feature>
<evidence type="ECO:0000256" key="2">
    <source>
        <dbReference type="SAM" id="Phobius"/>
    </source>
</evidence>
<protein>
    <recommendedName>
        <fullName evidence="5">Mid2 domain-containing protein</fullName>
    </recommendedName>
</protein>